<dbReference type="Proteomes" id="UP001148018">
    <property type="component" value="Unassembled WGS sequence"/>
</dbReference>
<reference evidence="1" key="1">
    <citation type="submission" date="2022-07" db="EMBL/GenBank/DDBJ databases">
        <title>Chromosome-level genome of Muraenolepis orangiensis.</title>
        <authorList>
            <person name="Kim J."/>
        </authorList>
    </citation>
    <scope>NUCLEOTIDE SEQUENCE</scope>
    <source>
        <strain evidence="1">KU_S4_2022</strain>
        <tissue evidence="1">Muscle</tissue>
    </source>
</reference>
<protein>
    <submittedName>
        <fullName evidence="1">Uncharacterized protein</fullName>
    </submittedName>
</protein>
<evidence type="ECO:0000313" key="1">
    <source>
        <dbReference type="EMBL" id="KAJ3612091.1"/>
    </source>
</evidence>
<proteinExistence type="predicted"/>
<keyword evidence="2" id="KW-1185">Reference proteome</keyword>
<name>A0A9Q0EUQ9_9TELE</name>
<dbReference type="AlphaFoldDB" id="A0A9Q0EUQ9"/>
<organism evidence="1 2">
    <name type="scientific">Muraenolepis orangiensis</name>
    <name type="common">Patagonian moray cod</name>
    <dbReference type="NCBI Taxonomy" id="630683"/>
    <lineage>
        <taxon>Eukaryota</taxon>
        <taxon>Metazoa</taxon>
        <taxon>Chordata</taxon>
        <taxon>Craniata</taxon>
        <taxon>Vertebrata</taxon>
        <taxon>Euteleostomi</taxon>
        <taxon>Actinopterygii</taxon>
        <taxon>Neopterygii</taxon>
        <taxon>Teleostei</taxon>
        <taxon>Neoteleostei</taxon>
        <taxon>Acanthomorphata</taxon>
        <taxon>Zeiogadaria</taxon>
        <taxon>Gadariae</taxon>
        <taxon>Gadiformes</taxon>
        <taxon>Muraenolepidoidei</taxon>
        <taxon>Muraenolepididae</taxon>
        <taxon>Muraenolepis</taxon>
    </lineage>
</organism>
<dbReference type="EMBL" id="JANIIK010000036">
    <property type="protein sequence ID" value="KAJ3612091.1"/>
    <property type="molecule type" value="Genomic_DNA"/>
</dbReference>
<accession>A0A9Q0EUQ9</accession>
<evidence type="ECO:0000313" key="2">
    <source>
        <dbReference type="Proteomes" id="UP001148018"/>
    </source>
</evidence>
<gene>
    <name evidence="1" type="ORF">NHX12_020368</name>
</gene>
<comment type="caution">
    <text evidence="1">The sequence shown here is derived from an EMBL/GenBank/DDBJ whole genome shotgun (WGS) entry which is preliminary data.</text>
</comment>
<sequence>MKRDTGSRGRWREIQVVEEEMKRDTGLLLLTFRFRRSLKFAPVRTRSPTESRSVFPWRTPDPYSLGEHPIRIPLENTRSVFPWRTRNVKKKTLNQVHRHLQDQEENTGKLSEDGVEDPVGVMRRFSPLKAENQKLAEFGNNKTHGNSISQHIEHVFYTRDG</sequence>